<dbReference type="InterPro" id="IPR003740">
    <property type="entry name" value="YitT"/>
</dbReference>
<proteinExistence type="predicted"/>
<comment type="subcellular location">
    <subcellularLocation>
        <location evidence="1">Cell membrane</location>
        <topology evidence="1">Multi-pass membrane protein</topology>
    </subcellularLocation>
</comment>
<dbReference type="InterPro" id="IPR019264">
    <property type="entry name" value="DUF2179"/>
</dbReference>
<evidence type="ECO:0000256" key="6">
    <source>
        <dbReference type="SAM" id="Phobius"/>
    </source>
</evidence>
<evidence type="ECO:0000259" key="7">
    <source>
        <dbReference type="Pfam" id="PF10035"/>
    </source>
</evidence>
<dbReference type="InterPro" id="IPR015867">
    <property type="entry name" value="N-reg_PII/ATP_PRibTrfase_C"/>
</dbReference>
<dbReference type="Proteomes" id="UP000447876">
    <property type="component" value="Unassembled WGS sequence"/>
</dbReference>
<feature type="transmembrane region" description="Helical" evidence="6">
    <location>
        <begin position="160"/>
        <end position="182"/>
    </location>
</feature>
<name>A0A7X2Z3Y7_9BACL</name>
<dbReference type="AlphaFoldDB" id="A0A7X2Z3Y7"/>
<dbReference type="CDD" id="cd16380">
    <property type="entry name" value="YitT_C"/>
    <property type="match status" value="1"/>
</dbReference>
<dbReference type="Pfam" id="PF02588">
    <property type="entry name" value="YitT_membrane"/>
    <property type="match status" value="1"/>
</dbReference>
<dbReference type="Gene3D" id="3.30.70.120">
    <property type="match status" value="1"/>
</dbReference>
<dbReference type="PANTHER" id="PTHR33545:SF9">
    <property type="entry name" value="UPF0750 MEMBRANE PROTEIN YITE"/>
    <property type="match status" value="1"/>
</dbReference>
<feature type="transmembrane region" description="Helical" evidence="6">
    <location>
        <begin position="121"/>
        <end position="139"/>
    </location>
</feature>
<keyword evidence="4 6" id="KW-1133">Transmembrane helix</keyword>
<gene>
    <name evidence="8" type="ORF">GNP95_19525</name>
</gene>
<evidence type="ECO:0000313" key="9">
    <source>
        <dbReference type="Proteomes" id="UP000447876"/>
    </source>
</evidence>
<evidence type="ECO:0000256" key="5">
    <source>
        <dbReference type="ARBA" id="ARBA00023136"/>
    </source>
</evidence>
<sequence length="306" mass="32801">MPSKSRKRRPGDYIPLSGPFRHALDTFMILIGAFITAMAFNLFLVPAHIASGGVSGLSIIAKSLFNIEPAYTQWMLNIPLFTAGYLLLGRYYALRSLLGTVFLPLFVLLTKDWAAPTTDPLLASLYGGIGVGLGLGLVFRGRGSTGGLSIAAHIIQKYSGLSLSLCVVLMDGLVIVLAGFVLSPERALYALIGLYITGKFIDVVELGFNYTKVAYIIADKTDEIADAVLHHLDRGLTKLSAQGGYTGDDRTVLMVVVGQSEVTSLKTLVQTIEPTAFVIITNAHEVLGEGFSLGRGSKYNKSKNPG</sequence>
<evidence type="ECO:0000256" key="2">
    <source>
        <dbReference type="ARBA" id="ARBA00022475"/>
    </source>
</evidence>
<dbReference type="EMBL" id="WNZW01000010">
    <property type="protein sequence ID" value="MUG47161.1"/>
    <property type="molecule type" value="Genomic_DNA"/>
</dbReference>
<evidence type="ECO:0000256" key="1">
    <source>
        <dbReference type="ARBA" id="ARBA00004651"/>
    </source>
</evidence>
<evidence type="ECO:0000313" key="8">
    <source>
        <dbReference type="EMBL" id="MUG47161.1"/>
    </source>
</evidence>
<dbReference type="PIRSF" id="PIRSF006483">
    <property type="entry name" value="Membrane_protein_YitT"/>
    <property type="match status" value="1"/>
</dbReference>
<accession>A0A7X2Z3Y7</accession>
<protein>
    <submittedName>
        <fullName evidence="8">DUF2179 domain-containing protein</fullName>
    </submittedName>
</protein>
<keyword evidence="5 6" id="KW-0472">Membrane</keyword>
<feature type="transmembrane region" description="Helical" evidence="6">
    <location>
        <begin position="70"/>
        <end position="87"/>
    </location>
</feature>
<comment type="caution">
    <text evidence="8">The sequence shown here is derived from an EMBL/GenBank/DDBJ whole genome shotgun (WGS) entry which is preliminary data.</text>
</comment>
<feature type="domain" description="DUF2179" evidence="7">
    <location>
        <begin position="234"/>
        <end position="288"/>
    </location>
</feature>
<feature type="transmembrane region" description="Helical" evidence="6">
    <location>
        <begin position="188"/>
        <end position="208"/>
    </location>
</feature>
<feature type="transmembrane region" description="Helical" evidence="6">
    <location>
        <begin position="92"/>
        <end position="109"/>
    </location>
</feature>
<feature type="transmembrane region" description="Helical" evidence="6">
    <location>
        <begin position="27"/>
        <end position="50"/>
    </location>
</feature>
<dbReference type="Pfam" id="PF10035">
    <property type="entry name" value="DUF2179"/>
    <property type="match status" value="1"/>
</dbReference>
<keyword evidence="3 6" id="KW-0812">Transmembrane</keyword>
<dbReference type="PANTHER" id="PTHR33545">
    <property type="entry name" value="UPF0750 MEMBRANE PROTEIN YITT-RELATED"/>
    <property type="match status" value="1"/>
</dbReference>
<reference evidence="8 9" key="1">
    <citation type="submission" date="2019-11" db="EMBL/GenBank/DDBJ databases">
        <title>Draft genome sequences of five Paenibacillus species of dairy origin.</title>
        <authorList>
            <person name="Olajide A.M."/>
            <person name="Chen S."/>
            <person name="Lapointe G."/>
        </authorList>
    </citation>
    <scope>NUCLEOTIDE SEQUENCE [LARGE SCALE GENOMIC DNA]</scope>
    <source>
        <strain evidence="8 9">12CR55</strain>
    </source>
</reference>
<dbReference type="InterPro" id="IPR051461">
    <property type="entry name" value="UPF0750_membrane"/>
</dbReference>
<keyword evidence="2" id="KW-1003">Cell membrane</keyword>
<evidence type="ECO:0000256" key="3">
    <source>
        <dbReference type="ARBA" id="ARBA00022692"/>
    </source>
</evidence>
<dbReference type="GO" id="GO:0005886">
    <property type="term" value="C:plasma membrane"/>
    <property type="evidence" value="ECO:0007669"/>
    <property type="project" value="UniProtKB-SubCell"/>
</dbReference>
<evidence type="ECO:0000256" key="4">
    <source>
        <dbReference type="ARBA" id="ARBA00022989"/>
    </source>
</evidence>
<organism evidence="8 9">
    <name type="scientific">Paenibacillus woosongensis</name>
    <dbReference type="NCBI Taxonomy" id="307580"/>
    <lineage>
        <taxon>Bacteria</taxon>
        <taxon>Bacillati</taxon>
        <taxon>Bacillota</taxon>
        <taxon>Bacilli</taxon>
        <taxon>Bacillales</taxon>
        <taxon>Paenibacillaceae</taxon>
        <taxon>Paenibacillus</taxon>
    </lineage>
</organism>
<dbReference type="RefSeq" id="WP_330163526.1">
    <property type="nucleotide sequence ID" value="NZ_WNZW01000010.1"/>
</dbReference>